<feature type="non-terminal residue" evidence="5">
    <location>
        <position position="105"/>
    </location>
</feature>
<sequence length="105" mass="11514">GLWAQWRLEEAGGGPRAPGESVLLSCRGSGFSFRLYSLWWYRQAPGGRPEWVSVIDPLGGVRNNGAAIQNRATASRDNSQSKLSLSLRALHPRDSARYFCAVHTG</sequence>
<evidence type="ECO:0000256" key="1">
    <source>
        <dbReference type="ARBA" id="ARBA00022859"/>
    </source>
</evidence>
<dbReference type="Gene3D" id="2.60.40.10">
    <property type="entry name" value="Immunoglobulins"/>
    <property type="match status" value="1"/>
</dbReference>
<evidence type="ECO:0000256" key="2">
    <source>
        <dbReference type="ARBA" id="ARBA00023130"/>
    </source>
</evidence>
<gene>
    <name evidence="5" type="primary">C3_1</name>
    <name evidence="5" type="ORF">OXYCRI_R06994</name>
</gene>
<dbReference type="SMART" id="SM00406">
    <property type="entry name" value="IGv"/>
    <property type="match status" value="1"/>
</dbReference>
<dbReference type="EMBL" id="VXAY01005302">
    <property type="protein sequence ID" value="NXM33152.1"/>
    <property type="molecule type" value="Genomic_DNA"/>
</dbReference>
<dbReference type="PROSITE" id="PS50835">
    <property type="entry name" value="IG_LIKE"/>
    <property type="match status" value="1"/>
</dbReference>
<dbReference type="InterPro" id="IPR013783">
    <property type="entry name" value="Ig-like_fold"/>
</dbReference>
<keyword evidence="6" id="KW-1185">Reference proteome</keyword>
<dbReference type="InterPro" id="IPR013106">
    <property type="entry name" value="Ig_V-set"/>
</dbReference>
<proteinExistence type="predicted"/>
<dbReference type="GO" id="GO:0019814">
    <property type="term" value="C:immunoglobulin complex"/>
    <property type="evidence" value="ECO:0007669"/>
    <property type="project" value="UniProtKB-KW"/>
</dbReference>
<dbReference type="InterPro" id="IPR050199">
    <property type="entry name" value="IgHV"/>
</dbReference>
<protein>
    <submittedName>
        <fullName evidence="5">HV01 protein</fullName>
    </submittedName>
</protein>
<feature type="non-terminal residue" evidence="5">
    <location>
        <position position="1"/>
    </location>
</feature>
<reference evidence="5 6" key="1">
    <citation type="submission" date="2019-09" db="EMBL/GenBank/DDBJ databases">
        <title>Bird 10,000 Genomes (B10K) Project - Family phase.</title>
        <authorList>
            <person name="Zhang G."/>
        </authorList>
    </citation>
    <scope>NUCLEOTIDE SEQUENCE [LARGE SCALE GENOMIC DNA]</scope>
    <source>
        <strain evidence="5">B10K-DU-002-07</strain>
        <tissue evidence="5">Muscle</tissue>
    </source>
</reference>
<comment type="caution">
    <text evidence="5">The sequence shown here is derived from an EMBL/GenBank/DDBJ whole genome shotgun (WGS) entry which is preliminary data.</text>
</comment>
<dbReference type="InterPro" id="IPR036179">
    <property type="entry name" value="Ig-like_dom_sf"/>
</dbReference>
<keyword evidence="1" id="KW-0391">Immunity</keyword>
<dbReference type="Proteomes" id="UP000564466">
    <property type="component" value="Unassembled WGS sequence"/>
</dbReference>
<evidence type="ECO:0000259" key="4">
    <source>
        <dbReference type="PROSITE" id="PS50835"/>
    </source>
</evidence>
<name>A0A7L0ZVT4_9PASS</name>
<evidence type="ECO:0000256" key="3">
    <source>
        <dbReference type="ARBA" id="ARBA00043265"/>
    </source>
</evidence>
<organism evidence="5 6">
    <name type="scientific">Oxyruncus cristatus</name>
    <name type="common">sharpbill</name>
    <dbReference type="NCBI Taxonomy" id="114331"/>
    <lineage>
        <taxon>Eukaryota</taxon>
        <taxon>Metazoa</taxon>
        <taxon>Chordata</taxon>
        <taxon>Craniata</taxon>
        <taxon>Vertebrata</taxon>
        <taxon>Euteleostomi</taxon>
        <taxon>Archelosauria</taxon>
        <taxon>Archosauria</taxon>
        <taxon>Dinosauria</taxon>
        <taxon>Saurischia</taxon>
        <taxon>Theropoda</taxon>
        <taxon>Coelurosauria</taxon>
        <taxon>Aves</taxon>
        <taxon>Neognathae</taxon>
        <taxon>Neoaves</taxon>
        <taxon>Telluraves</taxon>
        <taxon>Australaves</taxon>
        <taxon>Passeriformes</taxon>
        <taxon>Cotingidae</taxon>
        <taxon>Oxyruncus</taxon>
    </lineage>
</organism>
<keyword evidence="2" id="KW-1064">Adaptive immunity</keyword>
<dbReference type="PANTHER" id="PTHR23266">
    <property type="entry name" value="IMMUNOGLOBULIN HEAVY CHAIN"/>
    <property type="match status" value="1"/>
</dbReference>
<keyword evidence="3" id="KW-1280">Immunoglobulin</keyword>
<dbReference type="AlphaFoldDB" id="A0A7L0ZVT4"/>
<feature type="domain" description="Ig-like" evidence="4">
    <location>
        <begin position="19"/>
        <end position="105"/>
    </location>
</feature>
<dbReference type="Pfam" id="PF07686">
    <property type="entry name" value="V-set"/>
    <property type="match status" value="1"/>
</dbReference>
<accession>A0A7L0ZVT4</accession>
<dbReference type="GO" id="GO:0005576">
    <property type="term" value="C:extracellular region"/>
    <property type="evidence" value="ECO:0007669"/>
    <property type="project" value="UniProtKB-ARBA"/>
</dbReference>
<evidence type="ECO:0000313" key="6">
    <source>
        <dbReference type="Proteomes" id="UP000564466"/>
    </source>
</evidence>
<dbReference type="GO" id="GO:0002250">
    <property type="term" value="P:adaptive immune response"/>
    <property type="evidence" value="ECO:0007669"/>
    <property type="project" value="UniProtKB-KW"/>
</dbReference>
<dbReference type="InterPro" id="IPR007110">
    <property type="entry name" value="Ig-like_dom"/>
</dbReference>
<dbReference type="SUPFAM" id="SSF48726">
    <property type="entry name" value="Immunoglobulin"/>
    <property type="match status" value="1"/>
</dbReference>
<evidence type="ECO:0000313" key="5">
    <source>
        <dbReference type="EMBL" id="NXM33152.1"/>
    </source>
</evidence>